<keyword evidence="9" id="KW-1185">Reference proteome</keyword>
<evidence type="ECO:0000256" key="3">
    <source>
        <dbReference type="ARBA" id="ARBA00022729"/>
    </source>
</evidence>
<evidence type="ECO:0000256" key="1">
    <source>
        <dbReference type="ARBA" id="ARBA00004613"/>
    </source>
</evidence>
<keyword evidence="3 6" id="KW-0732">Signal</keyword>
<evidence type="ECO:0000256" key="6">
    <source>
        <dbReference type="SAM" id="SignalP"/>
    </source>
</evidence>
<feature type="domain" description="Gnk2-homologous" evidence="7">
    <location>
        <begin position="24"/>
        <end position="126"/>
    </location>
</feature>
<comment type="similarity">
    <text evidence="5">Belongs to the cysteine-rich repeat secretory protein family.</text>
</comment>
<keyword evidence="2" id="KW-0964">Secreted</keyword>
<proteinExistence type="inferred from homology"/>
<evidence type="ECO:0000256" key="4">
    <source>
        <dbReference type="ARBA" id="ARBA00022737"/>
    </source>
</evidence>
<name>A0AAV8SAX3_9ROSI</name>
<feature type="domain" description="Gnk2-homologous" evidence="7">
    <location>
        <begin position="132"/>
        <end position="237"/>
    </location>
</feature>
<evidence type="ECO:0000313" key="9">
    <source>
        <dbReference type="Proteomes" id="UP001159364"/>
    </source>
</evidence>
<evidence type="ECO:0000313" key="8">
    <source>
        <dbReference type="EMBL" id="KAJ8749361.1"/>
    </source>
</evidence>
<keyword evidence="4" id="KW-0677">Repeat</keyword>
<dbReference type="CDD" id="cd23509">
    <property type="entry name" value="Gnk2-like"/>
    <property type="match status" value="2"/>
</dbReference>
<dbReference type="EMBL" id="JAIWQS010000012">
    <property type="protein sequence ID" value="KAJ8749361.1"/>
    <property type="molecule type" value="Genomic_DNA"/>
</dbReference>
<dbReference type="PANTHER" id="PTHR32411:SF43">
    <property type="entry name" value="CYSTEINE-RICH REPEAT SECRETORY PROTEIN 38"/>
    <property type="match status" value="1"/>
</dbReference>
<protein>
    <recommendedName>
        <fullName evidence="7">Gnk2-homologous domain-containing protein</fullName>
    </recommendedName>
</protein>
<comment type="subcellular location">
    <subcellularLocation>
        <location evidence="1">Secreted</location>
    </subcellularLocation>
</comment>
<feature type="signal peptide" evidence="6">
    <location>
        <begin position="1"/>
        <end position="23"/>
    </location>
</feature>
<comment type="caution">
    <text evidence="8">The sequence shown here is derived from an EMBL/GenBank/DDBJ whole genome shotgun (WGS) entry which is preliminary data.</text>
</comment>
<evidence type="ECO:0000256" key="2">
    <source>
        <dbReference type="ARBA" id="ARBA00022525"/>
    </source>
</evidence>
<dbReference type="Pfam" id="PF01657">
    <property type="entry name" value="Stress-antifung"/>
    <property type="match status" value="2"/>
</dbReference>
<evidence type="ECO:0000256" key="5">
    <source>
        <dbReference type="ARBA" id="ARBA00038515"/>
    </source>
</evidence>
<dbReference type="InterPro" id="IPR050581">
    <property type="entry name" value="CRR_secretory_protein"/>
</dbReference>
<feature type="chain" id="PRO_5043809936" description="Gnk2-homologous domain-containing protein" evidence="6">
    <location>
        <begin position="24"/>
        <end position="240"/>
    </location>
</feature>
<evidence type="ECO:0000259" key="7">
    <source>
        <dbReference type="PROSITE" id="PS51473"/>
    </source>
</evidence>
<dbReference type="PANTHER" id="PTHR32411">
    <property type="entry name" value="CYSTEINE-RICH REPEAT SECRETORY PROTEIN 38-RELATED"/>
    <property type="match status" value="1"/>
</dbReference>
<dbReference type="PROSITE" id="PS51473">
    <property type="entry name" value="GNK2"/>
    <property type="match status" value="2"/>
</dbReference>
<accession>A0AAV8SAX3</accession>
<dbReference type="AlphaFoldDB" id="A0AAV8SAX3"/>
<reference evidence="8 9" key="1">
    <citation type="submission" date="2021-09" db="EMBL/GenBank/DDBJ databases">
        <title>Genomic insights and catalytic innovation underlie evolution of tropane alkaloids biosynthesis.</title>
        <authorList>
            <person name="Wang Y.-J."/>
            <person name="Tian T."/>
            <person name="Huang J.-P."/>
            <person name="Huang S.-X."/>
        </authorList>
    </citation>
    <scope>NUCLEOTIDE SEQUENCE [LARGE SCALE GENOMIC DNA]</scope>
    <source>
        <strain evidence="8">KIB-2018</strain>
        <tissue evidence="8">Leaf</tissue>
    </source>
</reference>
<dbReference type="Gene3D" id="3.30.430.20">
    <property type="entry name" value="Gnk2 domain, C-X8-C-X2-C motif"/>
    <property type="match status" value="2"/>
</dbReference>
<dbReference type="Proteomes" id="UP001159364">
    <property type="component" value="Linkage Group LG12"/>
</dbReference>
<dbReference type="GO" id="GO:0005576">
    <property type="term" value="C:extracellular region"/>
    <property type="evidence" value="ECO:0007669"/>
    <property type="project" value="UniProtKB-SubCell"/>
</dbReference>
<gene>
    <name evidence="8" type="ORF">K2173_018850</name>
</gene>
<dbReference type="InterPro" id="IPR002902">
    <property type="entry name" value="GNK2"/>
</dbReference>
<dbReference type="InterPro" id="IPR038408">
    <property type="entry name" value="GNK2_sf"/>
</dbReference>
<sequence>MSSSRSPTAFFLLSFAVLQTVFGADTIQHDCSSLKFFGESPYEYNLNQLLDNLKDRTPPSGFAQHTVGSFFSRVHGLALCRGDLQAKDCGACVAEASNEIRNLCPNSRMAIIWYNNCMLKYSSLYFFGLVDYLHYYYKYNEYNNVKYESHFTQSRNKFLSQLVKQAQTNSKLFGTEVMKLGNSTLYGLAQCTRDLSKSDCKQCLVTAVHRFRQSGHDKSTGWFGFGSCNVRYETYPFLKS</sequence>
<organism evidence="8 9">
    <name type="scientific">Erythroxylum novogranatense</name>
    <dbReference type="NCBI Taxonomy" id="1862640"/>
    <lineage>
        <taxon>Eukaryota</taxon>
        <taxon>Viridiplantae</taxon>
        <taxon>Streptophyta</taxon>
        <taxon>Embryophyta</taxon>
        <taxon>Tracheophyta</taxon>
        <taxon>Spermatophyta</taxon>
        <taxon>Magnoliopsida</taxon>
        <taxon>eudicotyledons</taxon>
        <taxon>Gunneridae</taxon>
        <taxon>Pentapetalae</taxon>
        <taxon>rosids</taxon>
        <taxon>fabids</taxon>
        <taxon>Malpighiales</taxon>
        <taxon>Erythroxylaceae</taxon>
        <taxon>Erythroxylum</taxon>
    </lineage>
</organism>